<dbReference type="InterPro" id="IPR017583">
    <property type="entry name" value="Tagatose/fructose_Pkinase"/>
</dbReference>
<evidence type="ECO:0000313" key="8">
    <source>
        <dbReference type="EMBL" id="TKZ22506.1"/>
    </source>
</evidence>
<comment type="caution">
    <text evidence="8">The sequence shown here is derived from an EMBL/GenBank/DDBJ whole genome shotgun (WGS) entry which is preliminary data.</text>
</comment>
<dbReference type="InterPro" id="IPR002173">
    <property type="entry name" value="Carboh/pur_kinase_PfkB_CS"/>
</dbReference>
<evidence type="ECO:0000256" key="6">
    <source>
        <dbReference type="PIRNR" id="PIRNR000535"/>
    </source>
</evidence>
<dbReference type="GO" id="GO:0005524">
    <property type="term" value="F:ATP binding"/>
    <property type="evidence" value="ECO:0007669"/>
    <property type="project" value="UniProtKB-KW"/>
</dbReference>
<dbReference type="PIRSF" id="PIRSF000535">
    <property type="entry name" value="1PFK/6PFK/LacC"/>
    <property type="match status" value="1"/>
</dbReference>
<dbReference type="EMBL" id="SULI01000001">
    <property type="protein sequence ID" value="TKZ22506.1"/>
    <property type="molecule type" value="Genomic_DNA"/>
</dbReference>
<keyword evidence="2 6" id="KW-0808">Transferase</keyword>
<dbReference type="OrthoDB" id="9801219at2"/>
<proteinExistence type="inferred from homology"/>
<dbReference type="PANTHER" id="PTHR46566:SF2">
    <property type="entry name" value="ATP-DEPENDENT 6-PHOSPHOFRUCTOKINASE ISOZYME 2"/>
    <property type="match status" value="1"/>
</dbReference>
<dbReference type="InterPro" id="IPR029056">
    <property type="entry name" value="Ribokinase-like"/>
</dbReference>
<dbReference type="CDD" id="cd01164">
    <property type="entry name" value="FruK_PfkB_like"/>
    <property type="match status" value="1"/>
</dbReference>
<protein>
    <recommendedName>
        <fullName evidence="6">Phosphofructokinase</fullName>
    </recommendedName>
</protein>
<evidence type="ECO:0000256" key="4">
    <source>
        <dbReference type="ARBA" id="ARBA00022777"/>
    </source>
</evidence>
<evidence type="ECO:0000256" key="5">
    <source>
        <dbReference type="ARBA" id="ARBA00022840"/>
    </source>
</evidence>
<evidence type="ECO:0000256" key="1">
    <source>
        <dbReference type="ARBA" id="ARBA00010688"/>
    </source>
</evidence>
<dbReference type="SUPFAM" id="SSF53613">
    <property type="entry name" value="Ribokinase-like"/>
    <property type="match status" value="1"/>
</dbReference>
<evidence type="ECO:0000256" key="3">
    <source>
        <dbReference type="ARBA" id="ARBA00022741"/>
    </source>
</evidence>
<dbReference type="AlphaFoldDB" id="A0A4U7NAG9"/>
<dbReference type="Pfam" id="PF00294">
    <property type="entry name" value="PfkB"/>
    <property type="match status" value="1"/>
</dbReference>
<dbReference type="InterPro" id="IPR011611">
    <property type="entry name" value="PfkB_dom"/>
</dbReference>
<gene>
    <name evidence="8" type="ORF">FAP39_01125</name>
</gene>
<organism evidence="8 9">
    <name type="scientific">Shimia litoralis</name>
    <dbReference type="NCBI Taxonomy" id="420403"/>
    <lineage>
        <taxon>Bacteria</taxon>
        <taxon>Pseudomonadati</taxon>
        <taxon>Pseudomonadota</taxon>
        <taxon>Alphaproteobacteria</taxon>
        <taxon>Rhodobacterales</taxon>
        <taxon>Roseobacteraceae</taxon>
    </lineage>
</organism>
<keyword evidence="5" id="KW-0067">ATP-binding</keyword>
<dbReference type="Proteomes" id="UP000306575">
    <property type="component" value="Unassembled WGS sequence"/>
</dbReference>
<dbReference type="Gene3D" id="3.40.1190.20">
    <property type="match status" value="1"/>
</dbReference>
<dbReference type="PROSITE" id="PS00583">
    <property type="entry name" value="PFKB_KINASES_1"/>
    <property type="match status" value="1"/>
</dbReference>
<keyword evidence="3" id="KW-0547">Nucleotide-binding</keyword>
<comment type="similarity">
    <text evidence="1 6">Belongs to the carbohydrate kinase PfkB family.</text>
</comment>
<keyword evidence="4 8" id="KW-0418">Kinase</keyword>
<accession>A0A4U7NAG9</accession>
<evidence type="ECO:0000259" key="7">
    <source>
        <dbReference type="Pfam" id="PF00294"/>
    </source>
</evidence>
<sequence>MQDILTITLNPAVDVSTSTGHVRDGQKLRCTPVQTDPGGGGINVSRAIHILGGQSRALVAIGGPTGKKLRHLLRDQGIAYVPFRAPGETRQSLAVTDQSNGAQYRFVMPGPVWDGERQRALMDMLDDIASDDGLVVLSGSLPLGVVDHFALEVSRHVAQTHARLIADVSGPALRCLVSQPPNTLFALRMDQLEAETLAQRTLADRADTASFAKSLCTRGVAEIVLIARGADGNVMATPDGVWHAAAPNVPVVSKVGAGDSFVGAFALSLARAETLEHALVYATAAASAAVMTHATHLCTRADTDLLLSKCPVTRL</sequence>
<dbReference type="RefSeq" id="WP_138014523.1">
    <property type="nucleotide sequence ID" value="NZ_SULI01000001.1"/>
</dbReference>
<dbReference type="PANTHER" id="PTHR46566">
    <property type="entry name" value="1-PHOSPHOFRUCTOKINASE-RELATED"/>
    <property type="match status" value="1"/>
</dbReference>
<reference evidence="8 9" key="1">
    <citation type="submission" date="2019-04" db="EMBL/GenBank/DDBJ databases">
        <title>Genome sequence of Pelagicola litoralis CL-ES2.</title>
        <authorList>
            <person name="Cao J."/>
        </authorList>
    </citation>
    <scope>NUCLEOTIDE SEQUENCE [LARGE SCALE GENOMIC DNA]</scope>
    <source>
        <strain evidence="8 9">CL-ES2</strain>
    </source>
</reference>
<dbReference type="GO" id="GO:0005829">
    <property type="term" value="C:cytosol"/>
    <property type="evidence" value="ECO:0007669"/>
    <property type="project" value="TreeGrafter"/>
</dbReference>
<dbReference type="NCBIfam" id="TIGR03168">
    <property type="entry name" value="1-PFK"/>
    <property type="match status" value="1"/>
</dbReference>
<keyword evidence="9" id="KW-1185">Reference proteome</keyword>
<feature type="domain" description="Carbohydrate kinase PfkB" evidence="7">
    <location>
        <begin position="20"/>
        <end position="298"/>
    </location>
</feature>
<evidence type="ECO:0000256" key="2">
    <source>
        <dbReference type="ARBA" id="ARBA00022679"/>
    </source>
</evidence>
<evidence type="ECO:0000313" key="9">
    <source>
        <dbReference type="Proteomes" id="UP000306575"/>
    </source>
</evidence>
<dbReference type="GO" id="GO:0003872">
    <property type="term" value="F:6-phosphofructokinase activity"/>
    <property type="evidence" value="ECO:0007669"/>
    <property type="project" value="TreeGrafter"/>
</dbReference>
<name>A0A4U7NAG9_9RHOB</name>